<dbReference type="AlphaFoldDB" id="A0A2V5K712"/>
<feature type="transmembrane region" description="Helical" evidence="10">
    <location>
        <begin position="67"/>
        <end position="90"/>
    </location>
</feature>
<gene>
    <name evidence="13" type="ORF">DLM86_11190</name>
</gene>
<feature type="transmembrane region" description="Helical" evidence="10">
    <location>
        <begin position="250"/>
        <end position="273"/>
    </location>
</feature>
<comment type="caution">
    <text evidence="13">The sequence shown here is derived from an EMBL/GenBank/DDBJ whole genome shotgun (WGS) entry which is preliminary data.</text>
</comment>
<reference evidence="13 14" key="1">
    <citation type="submission" date="2018-05" db="EMBL/GenBank/DDBJ databases">
        <title>Paenibacillus flagellatus sp. nov., isolated from selenium mineral soil.</title>
        <authorList>
            <person name="Dai X."/>
        </authorList>
    </citation>
    <scope>NUCLEOTIDE SEQUENCE [LARGE SCALE GENOMIC DNA]</scope>
    <source>
        <strain evidence="13 14">DXL2</strain>
    </source>
</reference>
<feature type="domain" description="ABC transmembrane type-1" evidence="12">
    <location>
        <begin position="32"/>
        <end position="311"/>
    </location>
</feature>
<comment type="subcellular location">
    <subcellularLocation>
        <location evidence="1">Cell membrane</location>
        <topology evidence="1">Multi-pass membrane protein</topology>
    </subcellularLocation>
</comment>
<dbReference type="PROSITE" id="PS50893">
    <property type="entry name" value="ABC_TRANSPORTER_2"/>
    <property type="match status" value="1"/>
</dbReference>
<dbReference type="InterPro" id="IPR003593">
    <property type="entry name" value="AAA+_ATPase"/>
</dbReference>
<evidence type="ECO:0000313" key="13">
    <source>
        <dbReference type="EMBL" id="PYI55088.1"/>
    </source>
</evidence>
<dbReference type="RefSeq" id="WP_110840083.1">
    <property type="nucleotide sequence ID" value="NZ_QJVJ01000004.1"/>
</dbReference>
<evidence type="ECO:0000256" key="10">
    <source>
        <dbReference type="SAM" id="Phobius"/>
    </source>
</evidence>
<dbReference type="OrthoDB" id="9770415at2"/>
<evidence type="ECO:0000256" key="2">
    <source>
        <dbReference type="ARBA" id="ARBA00022448"/>
    </source>
</evidence>
<feature type="domain" description="ABC transporter" evidence="11">
    <location>
        <begin position="343"/>
        <end position="578"/>
    </location>
</feature>
<keyword evidence="3" id="KW-1003">Cell membrane</keyword>
<evidence type="ECO:0000313" key="14">
    <source>
        <dbReference type="Proteomes" id="UP000247476"/>
    </source>
</evidence>
<evidence type="ECO:0000256" key="1">
    <source>
        <dbReference type="ARBA" id="ARBA00004651"/>
    </source>
</evidence>
<accession>A0A2V5K712</accession>
<proteinExistence type="predicted"/>
<dbReference type="PANTHER" id="PTHR43394:SF1">
    <property type="entry name" value="ATP-BINDING CASSETTE SUB-FAMILY B MEMBER 10, MITOCHONDRIAL"/>
    <property type="match status" value="1"/>
</dbReference>
<dbReference type="InterPro" id="IPR036640">
    <property type="entry name" value="ABC1_TM_sf"/>
</dbReference>
<evidence type="ECO:0000256" key="7">
    <source>
        <dbReference type="ARBA" id="ARBA00022989"/>
    </source>
</evidence>
<dbReference type="CDD" id="cd18551">
    <property type="entry name" value="ABC_6TM_LmrA_like"/>
    <property type="match status" value="1"/>
</dbReference>
<keyword evidence="8 10" id="KW-0472">Membrane</keyword>
<evidence type="ECO:0000256" key="9">
    <source>
        <dbReference type="SAM" id="MobiDB-lite"/>
    </source>
</evidence>
<dbReference type="GO" id="GO:0005524">
    <property type="term" value="F:ATP binding"/>
    <property type="evidence" value="ECO:0007669"/>
    <property type="project" value="UniProtKB-KW"/>
</dbReference>
<dbReference type="SMART" id="SM00382">
    <property type="entry name" value="AAA"/>
    <property type="match status" value="1"/>
</dbReference>
<dbReference type="PANTHER" id="PTHR43394">
    <property type="entry name" value="ATP-DEPENDENT PERMEASE MDL1, MITOCHONDRIAL"/>
    <property type="match status" value="1"/>
</dbReference>
<dbReference type="FunFam" id="1.20.1560.10:FF:000011">
    <property type="entry name" value="Multidrug ABC transporter ATP-binding protein"/>
    <property type="match status" value="1"/>
</dbReference>
<feature type="transmembrane region" description="Helical" evidence="10">
    <location>
        <begin position="170"/>
        <end position="187"/>
    </location>
</feature>
<sequence>MNAKPNTAARRNKWGDFVALIRETKPPKLQLIVALVLSLIGTVVSLVIPLFTKNLVDGFSLDSLDPIHIVLLVAAFVAQTVAAGVSIYLLNRTGHRIVAGIRERLWRKLLALPVSYYDDTKTGELTSRVTNDTGIVRGLITEQLSGSLNGIISMIGSIVILLVMDWKMTLVMLIAVPVTFAVMAPLGRQMYRISKGMQDETARFTSVLNQVLSEIRLVKSSNAEPREYENGKAGIAGLYRFGVREGKVQAMIAPVMMLVVMGLVVALIGYGGVRVSSGAMTAGELVAFLLYLFQIVMPATQLSTFFTQFQKAMGATERIVEALRSDEEAYGTGRPVPKEERPIVLEDVRFAYKPGEPVLRGVGFAIEPGKVTAVVGPSGSGKTTLFSLLERYYAPQSGTIRFGADPIDELSLREWRARIGYVSQDSPLIAGTIRDNIVYGTDRDVSREELERAARSAYADAFIRSLPDGYETEVGERGIKLSGGQRQRIAIARALLRDPALLMLDEATSSLDSKSEQAVQEALDNLMRGRTTIVIAHRLSTVVDADRIVFIEKGEVTGIGTHEELFETHPMYREFAVNQLRMHAEAGQGRAGGQEAETEEKSIASRL</sequence>
<dbReference type="Pfam" id="PF00005">
    <property type="entry name" value="ABC_tran"/>
    <property type="match status" value="1"/>
</dbReference>
<evidence type="ECO:0000256" key="3">
    <source>
        <dbReference type="ARBA" id="ARBA00022475"/>
    </source>
</evidence>
<dbReference type="GO" id="GO:0015421">
    <property type="term" value="F:ABC-type oligopeptide transporter activity"/>
    <property type="evidence" value="ECO:0007669"/>
    <property type="project" value="TreeGrafter"/>
</dbReference>
<keyword evidence="4 10" id="KW-0812">Transmembrane</keyword>
<keyword evidence="5" id="KW-0547">Nucleotide-binding</keyword>
<dbReference type="SUPFAM" id="SSF52540">
    <property type="entry name" value="P-loop containing nucleoside triphosphate hydrolases"/>
    <property type="match status" value="1"/>
</dbReference>
<dbReference type="InterPro" id="IPR017871">
    <property type="entry name" value="ABC_transporter-like_CS"/>
</dbReference>
<evidence type="ECO:0000256" key="8">
    <source>
        <dbReference type="ARBA" id="ARBA00023136"/>
    </source>
</evidence>
<dbReference type="Pfam" id="PF00664">
    <property type="entry name" value="ABC_membrane"/>
    <property type="match status" value="1"/>
</dbReference>
<dbReference type="PROSITE" id="PS50929">
    <property type="entry name" value="ABC_TM1F"/>
    <property type="match status" value="1"/>
</dbReference>
<dbReference type="InterPro" id="IPR027417">
    <property type="entry name" value="P-loop_NTPase"/>
</dbReference>
<dbReference type="EMBL" id="QJVJ01000004">
    <property type="protein sequence ID" value="PYI55088.1"/>
    <property type="molecule type" value="Genomic_DNA"/>
</dbReference>
<feature type="region of interest" description="Disordered" evidence="9">
    <location>
        <begin position="585"/>
        <end position="607"/>
    </location>
</feature>
<evidence type="ECO:0000256" key="4">
    <source>
        <dbReference type="ARBA" id="ARBA00022692"/>
    </source>
</evidence>
<dbReference type="GO" id="GO:0016887">
    <property type="term" value="F:ATP hydrolysis activity"/>
    <property type="evidence" value="ECO:0007669"/>
    <property type="project" value="InterPro"/>
</dbReference>
<evidence type="ECO:0000259" key="12">
    <source>
        <dbReference type="PROSITE" id="PS50929"/>
    </source>
</evidence>
<dbReference type="PROSITE" id="PS00211">
    <property type="entry name" value="ABC_TRANSPORTER_1"/>
    <property type="match status" value="1"/>
</dbReference>
<dbReference type="InterPro" id="IPR011527">
    <property type="entry name" value="ABC1_TM_dom"/>
</dbReference>
<keyword evidence="14" id="KW-1185">Reference proteome</keyword>
<keyword evidence="2" id="KW-0813">Transport</keyword>
<feature type="transmembrane region" description="Helical" evidence="10">
    <location>
        <begin position="285"/>
        <end position="306"/>
    </location>
</feature>
<evidence type="ECO:0000256" key="5">
    <source>
        <dbReference type="ARBA" id="ARBA00022741"/>
    </source>
</evidence>
<keyword evidence="7 10" id="KW-1133">Transmembrane helix</keyword>
<name>A0A2V5K712_9BACL</name>
<dbReference type="InterPro" id="IPR039421">
    <property type="entry name" value="Type_1_exporter"/>
</dbReference>
<feature type="transmembrane region" description="Helical" evidence="10">
    <location>
        <begin position="146"/>
        <end position="164"/>
    </location>
</feature>
<dbReference type="InterPro" id="IPR003439">
    <property type="entry name" value="ABC_transporter-like_ATP-bd"/>
</dbReference>
<dbReference type="FunFam" id="3.40.50.300:FF:000221">
    <property type="entry name" value="Multidrug ABC transporter ATP-binding protein"/>
    <property type="match status" value="1"/>
</dbReference>
<organism evidence="13 14">
    <name type="scientific">Paenibacillus flagellatus</name>
    <dbReference type="NCBI Taxonomy" id="2211139"/>
    <lineage>
        <taxon>Bacteria</taxon>
        <taxon>Bacillati</taxon>
        <taxon>Bacillota</taxon>
        <taxon>Bacilli</taxon>
        <taxon>Bacillales</taxon>
        <taxon>Paenibacillaceae</taxon>
        <taxon>Paenibacillus</taxon>
    </lineage>
</organism>
<dbReference type="Proteomes" id="UP000247476">
    <property type="component" value="Unassembled WGS sequence"/>
</dbReference>
<evidence type="ECO:0000259" key="11">
    <source>
        <dbReference type="PROSITE" id="PS50893"/>
    </source>
</evidence>
<dbReference type="SUPFAM" id="SSF90123">
    <property type="entry name" value="ABC transporter transmembrane region"/>
    <property type="match status" value="1"/>
</dbReference>
<feature type="transmembrane region" description="Helical" evidence="10">
    <location>
        <begin position="31"/>
        <end position="52"/>
    </location>
</feature>
<protein>
    <submittedName>
        <fullName evidence="13">Multidrug ABC transporter permease</fullName>
    </submittedName>
</protein>
<dbReference type="GO" id="GO:0005886">
    <property type="term" value="C:plasma membrane"/>
    <property type="evidence" value="ECO:0007669"/>
    <property type="project" value="UniProtKB-SubCell"/>
</dbReference>
<dbReference type="Gene3D" id="3.40.50.300">
    <property type="entry name" value="P-loop containing nucleotide triphosphate hydrolases"/>
    <property type="match status" value="1"/>
</dbReference>
<evidence type="ECO:0000256" key="6">
    <source>
        <dbReference type="ARBA" id="ARBA00022840"/>
    </source>
</evidence>
<dbReference type="Gene3D" id="1.20.1560.10">
    <property type="entry name" value="ABC transporter type 1, transmembrane domain"/>
    <property type="match status" value="1"/>
</dbReference>
<keyword evidence="6" id="KW-0067">ATP-binding</keyword>